<dbReference type="PANTHER" id="PTHR30469:SF15">
    <property type="entry name" value="HLYD FAMILY OF SECRETION PROTEINS"/>
    <property type="match status" value="1"/>
</dbReference>
<dbReference type="PROSITE" id="PS51257">
    <property type="entry name" value="PROKAR_LIPOPROTEIN"/>
    <property type="match status" value="1"/>
</dbReference>
<dbReference type="PANTHER" id="PTHR30469">
    <property type="entry name" value="MULTIDRUG RESISTANCE PROTEIN MDTA"/>
    <property type="match status" value="1"/>
</dbReference>
<dbReference type="Proteomes" id="UP000753802">
    <property type="component" value="Unassembled WGS sequence"/>
</dbReference>
<feature type="compositionally biased region" description="Low complexity" evidence="1">
    <location>
        <begin position="31"/>
        <end position="40"/>
    </location>
</feature>
<evidence type="ECO:0000256" key="1">
    <source>
        <dbReference type="SAM" id="MobiDB-lite"/>
    </source>
</evidence>
<name>A0ABW9ZXV4_9BACT</name>
<proteinExistence type="predicted"/>
<organism evidence="3 4">
    <name type="scientific">Sediminibacterium roseum</name>
    <dbReference type="NCBI Taxonomy" id="1978412"/>
    <lineage>
        <taxon>Bacteria</taxon>
        <taxon>Pseudomonadati</taxon>
        <taxon>Bacteroidota</taxon>
        <taxon>Chitinophagia</taxon>
        <taxon>Chitinophagales</taxon>
        <taxon>Chitinophagaceae</taxon>
        <taxon>Sediminibacterium</taxon>
    </lineage>
</organism>
<keyword evidence="2" id="KW-0732">Signal</keyword>
<keyword evidence="4" id="KW-1185">Reference proteome</keyword>
<protein>
    <submittedName>
        <fullName evidence="3">HlyD family efflux transporter periplasmic adaptor subunit</fullName>
    </submittedName>
</protein>
<dbReference type="RefSeq" id="WP_161820260.1">
    <property type="nucleotide sequence ID" value="NZ_JAACJS010000015.1"/>
</dbReference>
<comment type="caution">
    <text evidence="3">The sequence shown here is derived from an EMBL/GenBank/DDBJ whole genome shotgun (WGS) entry which is preliminary data.</text>
</comment>
<evidence type="ECO:0000256" key="2">
    <source>
        <dbReference type="SAM" id="SignalP"/>
    </source>
</evidence>
<feature type="signal peptide" evidence="2">
    <location>
        <begin position="1"/>
        <end position="21"/>
    </location>
</feature>
<dbReference type="EMBL" id="JAACJS010000015">
    <property type="protein sequence ID" value="NCI52000.1"/>
    <property type="molecule type" value="Genomic_DNA"/>
</dbReference>
<feature type="chain" id="PRO_5047425301" evidence="2">
    <location>
        <begin position="22"/>
        <end position="312"/>
    </location>
</feature>
<dbReference type="Gene3D" id="2.40.50.100">
    <property type="match status" value="1"/>
</dbReference>
<reference evidence="3 4" key="1">
    <citation type="submission" date="2020-01" db="EMBL/GenBank/DDBJ databases">
        <title>Genome analysis.</title>
        <authorList>
            <person name="Wu S."/>
            <person name="Wang G."/>
        </authorList>
    </citation>
    <scope>NUCLEOTIDE SEQUENCE [LARGE SCALE GENOMIC DNA]</scope>
    <source>
        <strain evidence="3 4">SYL130</strain>
    </source>
</reference>
<feature type="region of interest" description="Disordered" evidence="1">
    <location>
        <begin position="31"/>
        <end position="52"/>
    </location>
</feature>
<gene>
    <name evidence="3" type="ORF">GWC95_18900</name>
</gene>
<accession>A0ABW9ZXV4</accession>
<evidence type="ECO:0000313" key="3">
    <source>
        <dbReference type="EMBL" id="NCI52000.1"/>
    </source>
</evidence>
<sequence length="312" mass="34157">MRLVKHALAVFISLLFLVACKSGDKKEAAPAAEEAAAGGATPVTLTEPETGDMSDSVELNAVSSYRLKTFVKSSANGYLQLVNAEVGRYVIKGQELFVVRTKESQSLGNTITKLDTSLHFDGSIHIKSPGTGFITQINYRSGDYVQDGEQLLTITDTKSFVFILSLPYELRPYLASNKNLQLTLPDKTLLNGYVEMAMPTVDSVSQTQNFVIRVNTERQIPENLIAKVNIVKQSRLHTVSLLKSAVLTDEVQSQFWIMKMIDSVTAVKVPVTKGMESVDKVEILSPKLLPTDKILLTGNYGLGDTAKVTVIK</sequence>
<evidence type="ECO:0000313" key="4">
    <source>
        <dbReference type="Proteomes" id="UP000753802"/>
    </source>
</evidence>